<sequence length="160" mass="18167">MVKGPSMDAQTLALCYGNDLGTESGPEEALTYTKSKQRPNCGSSNKKILRMTKPWYAEMKNHQMHMGKKMEQWKLGQINFPSENDIKAYGKVLYLQGKEKDSEALIQDSIRILEEGGQGESSVCIKRLRYLAKVVPRTFILISFGSTERCHLDDILQTLY</sequence>
<dbReference type="InParanoid" id="A0A7N2KXE3"/>
<accession>A0A7N2KXE3</accession>
<reference evidence="1" key="2">
    <citation type="submission" date="2021-01" db="UniProtKB">
        <authorList>
            <consortium name="EnsemblPlants"/>
        </authorList>
    </citation>
    <scope>IDENTIFICATION</scope>
</reference>
<dbReference type="Proteomes" id="UP000594261">
    <property type="component" value="Chromosome 2"/>
</dbReference>
<protein>
    <submittedName>
        <fullName evidence="1">Uncharacterized protein</fullName>
    </submittedName>
</protein>
<name>A0A7N2KXE3_QUELO</name>
<evidence type="ECO:0000313" key="1">
    <source>
        <dbReference type="EnsemblPlants" id="QL02p059287:mrna"/>
    </source>
</evidence>
<proteinExistence type="predicted"/>
<dbReference type="PANTHER" id="PTHR47689">
    <property type="entry name" value="TETRATRICOPEPTIDE REPEAT (TPR)-LIKE SUPERFAMILY PROTEIN"/>
    <property type="match status" value="1"/>
</dbReference>
<evidence type="ECO:0000313" key="2">
    <source>
        <dbReference type="Proteomes" id="UP000594261"/>
    </source>
</evidence>
<keyword evidence="2" id="KW-1185">Reference proteome</keyword>
<dbReference type="AlphaFoldDB" id="A0A7N2KXE3"/>
<organism evidence="1 2">
    <name type="scientific">Quercus lobata</name>
    <name type="common">Valley oak</name>
    <dbReference type="NCBI Taxonomy" id="97700"/>
    <lineage>
        <taxon>Eukaryota</taxon>
        <taxon>Viridiplantae</taxon>
        <taxon>Streptophyta</taxon>
        <taxon>Embryophyta</taxon>
        <taxon>Tracheophyta</taxon>
        <taxon>Spermatophyta</taxon>
        <taxon>Magnoliopsida</taxon>
        <taxon>eudicotyledons</taxon>
        <taxon>Gunneridae</taxon>
        <taxon>Pentapetalae</taxon>
        <taxon>rosids</taxon>
        <taxon>fabids</taxon>
        <taxon>Fagales</taxon>
        <taxon>Fagaceae</taxon>
        <taxon>Quercus</taxon>
    </lineage>
</organism>
<dbReference type="PANTHER" id="PTHR47689:SF2">
    <property type="entry name" value="TETRATRICOPEPTIDE REPEAT (TPR)-LIKE SUPERFAMILY PROTEIN"/>
    <property type="match status" value="1"/>
</dbReference>
<dbReference type="Gramene" id="QL02p059287:mrna">
    <property type="protein sequence ID" value="QL02p059287:mrna"/>
    <property type="gene ID" value="QL02p059287"/>
</dbReference>
<reference evidence="2" key="1">
    <citation type="journal article" date="2016" name="G3 (Bethesda)">
        <title>First Draft Assembly and Annotation of the Genome of a California Endemic Oak Quercus lobata Nee (Fagaceae).</title>
        <authorList>
            <person name="Sork V.L."/>
            <person name="Fitz-Gibbon S.T."/>
            <person name="Puiu D."/>
            <person name="Crepeau M."/>
            <person name="Gugger P.F."/>
            <person name="Sherman R."/>
            <person name="Stevens K."/>
            <person name="Langley C.H."/>
            <person name="Pellegrini M."/>
            <person name="Salzberg S.L."/>
        </authorList>
    </citation>
    <scope>NUCLEOTIDE SEQUENCE [LARGE SCALE GENOMIC DNA]</scope>
    <source>
        <strain evidence="2">cv. SW786</strain>
    </source>
</reference>
<dbReference type="EnsemblPlants" id="QL02p059287:mrna">
    <property type="protein sequence ID" value="QL02p059287:mrna"/>
    <property type="gene ID" value="QL02p059287"/>
</dbReference>